<gene>
    <name evidence="1" type="ORF">OUC_1450</name>
</gene>
<evidence type="ECO:0000313" key="1">
    <source>
        <dbReference type="EMBL" id="EKE79305.1"/>
    </source>
</evidence>
<dbReference type="Proteomes" id="UP000002808">
    <property type="component" value="Unassembled WGS sequence"/>
</dbReference>
<dbReference type="PATRIC" id="fig|1145110.4.peg.1417"/>
<dbReference type="EMBL" id="AMOQ01000009">
    <property type="protein sequence ID" value="EKE79305.1"/>
    <property type="molecule type" value="Genomic_DNA"/>
</dbReference>
<reference evidence="1 2" key="1">
    <citation type="submission" date="2012-08" db="EMBL/GenBank/DDBJ databases">
        <title>Comparative Sequence Analysis of H. pylori isolates.</title>
        <authorList>
            <person name="Blanchard T.G."/>
            <person name="Czinn S.J."/>
            <person name="McCracken C.M."/>
            <person name="Abolude K.A."/>
            <person name="Shefchek K.S."/>
            <person name="Maroo A.M."/>
            <person name="Santana-Cruz I.S."/>
            <person name="Tallon L.J."/>
            <person name="Ficke F.W.F."/>
        </authorList>
    </citation>
    <scope>NUCLEOTIDE SEQUENCE [LARGE SCALE GENOMIC DNA]</scope>
    <source>
        <strain evidence="1 2">R018c</strain>
    </source>
</reference>
<organism evidence="1 2">
    <name type="scientific">Helicobacter pylori R018c</name>
    <dbReference type="NCBI Taxonomy" id="1145110"/>
    <lineage>
        <taxon>Bacteria</taxon>
        <taxon>Pseudomonadati</taxon>
        <taxon>Campylobacterota</taxon>
        <taxon>Epsilonproteobacteria</taxon>
        <taxon>Campylobacterales</taxon>
        <taxon>Helicobacteraceae</taxon>
        <taxon>Helicobacter</taxon>
    </lineage>
</organism>
<proteinExistence type="predicted"/>
<accession>K2KP01</accession>
<protein>
    <submittedName>
        <fullName evidence="1">Uncharacterized protein</fullName>
    </submittedName>
</protein>
<dbReference type="AlphaFoldDB" id="K2KP01"/>
<evidence type="ECO:0000313" key="2">
    <source>
        <dbReference type="Proteomes" id="UP000002808"/>
    </source>
</evidence>
<comment type="caution">
    <text evidence="1">The sequence shown here is derived from an EMBL/GenBank/DDBJ whole genome shotgun (WGS) entry which is preliminary data.</text>
</comment>
<sequence length="37" mass="4405">MEREYLFQSAPNLQAIKIFVLYSKLSNGIKFNPLRFK</sequence>
<name>K2KP01_HELPX</name>